<dbReference type="InterPro" id="IPR050263">
    <property type="entry name" value="Bact_Fimbrial_Adh_Pro"/>
</dbReference>
<dbReference type="AlphaFoldDB" id="A0A3S0WP25"/>
<dbReference type="Proteomes" id="UP000267077">
    <property type="component" value="Unassembled WGS sequence"/>
</dbReference>
<feature type="signal peptide" evidence="1">
    <location>
        <begin position="1"/>
        <end position="29"/>
    </location>
</feature>
<organism evidence="3 4">
    <name type="scientific">Dyella dinghuensis</name>
    <dbReference type="NCBI Taxonomy" id="1920169"/>
    <lineage>
        <taxon>Bacteria</taxon>
        <taxon>Pseudomonadati</taxon>
        <taxon>Pseudomonadota</taxon>
        <taxon>Gammaproteobacteria</taxon>
        <taxon>Lysobacterales</taxon>
        <taxon>Rhodanobacteraceae</taxon>
        <taxon>Dyella</taxon>
    </lineage>
</organism>
<name>A0A3S0WP25_9GAMM</name>
<evidence type="ECO:0000313" key="3">
    <source>
        <dbReference type="EMBL" id="RUL64063.1"/>
    </source>
</evidence>
<dbReference type="SUPFAM" id="SSF49401">
    <property type="entry name" value="Bacterial adhesins"/>
    <property type="match status" value="1"/>
</dbReference>
<dbReference type="EMBL" id="RYZR01000005">
    <property type="protein sequence ID" value="RUL64063.1"/>
    <property type="molecule type" value="Genomic_DNA"/>
</dbReference>
<gene>
    <name evidence="3" type="ORF">EKH79_08360</name>
</gene>
<dbReference type="Pfam" id="PF00419">
    <property type="entry name" value="Fimbrial"/>
    <property type="match status" value="1"/>
</dbReference>
<dbReference type="InterPro" id="IPR008966">
    <property type="entry name" value="Adhesion_dom_sf"/>
</dbReference>
<evidence type="ECO:0000259" key="2">
    <source>
        <dbReference type="Pfam" id="PF00419"/>
    </source>
</evidence>
<evidence type="ECO:0000313" key="4">
    <source>
        <dbReference type="Proteomes" id="UP000267077"/>
    </source>
</evidence>
<keyword evidence="1" id="KW-0732">Signal</keyword>
<dbReference type="PANTHER" id="PTHR33420">
    <property type="entry name" value="FIMBRIAL SUBUNIT ELFA-RELATED"/>
    <property type="match status" value="1"/>
</dbReference>
<dbReference type="GO" id="GO:0009289">
    <property type="term" value="C:pilus"/>
    <property type="evidence" value="ECO:0007669"/>
    <property type="project" value="InterPro"/>
</dbReference>
<evidence type="ECO:0000256" key="1">
    <source>
        <dbReference type="SAM" id="SignalP"/>
    </source>
</evidence>
<dbReference type="GO" id="GO:0043709">
    <property type="term" value="P:cell adhesion involved in single-species biofilm formation"/>
    <property type="evidence" value="ECO:0007669"/>
    <property type="project" value="TreeGrafter"/>
</dbReference>
<feature type="domain" description="Fimbrial-type adhesion" evidence="2">
    <location>
        <begin position="34"/>
        <end position="178"/>
    </location>
</feature>
<dbReference type="PANTHER" id="PTHR33420:SF27">
    <property type="entry name" value="PROTEIN FIMG"/>
    <property type="match status" value="1"/>
</dbReference>
<sequence>MITVMAMKYRCATWFLFAALAAPSAPVFSTDLTISFNGQFVVPTCKFTVNGGNSVNLGTYANTYFNTNTSTPAVGIPIAATGCTTGISTIHLSFSGAADSSNNQLFAANSGSGVAGVAIELLAASTQTRITPGSSVDWTGVNPSLPTNTYNPMVRFYKTTGAVTAGTVNVPITINFTYN</sequence>
<keyword evidence="4" id="KW-1185">Reference proteome</keyword>
<feature type="chain" id="PRO_5018533031" evidence="1">
    <location>
        <begin position="30"/>
        <end position="179"/>
    </location>
</feature>
<proteinExistence type="predicted"/>
<reference evidence="3 4" key="1">
    <citation type="submission" date="2018-12" db="EMBL/GenBank/DDBJ databases">
        <title>Dyella dinghuensis sp. nov. DHOA06 and Dyella choica sp. nov. 4M-K27, isolated from forest soil.</title>
        <authorList>
            <person name="Qiu L.-H."/>
            <person name="Gao Z.-H."/>
        </authorList>
    </citation>
    <scope>NUCLEOTIDE SEQUENCE [LARGE SCALE GENOMIC DNA]</scope>
    <source>
        <strain evidence="3 4">DHOA06</strain>
    </source>
</reference>
<accession>A0A3S0WP25</accession>
<dbReference type="Gene3D" id="2.60.40.1090">
    <property type="entry name" value="Fimbrial-type adhesion domain"/>
    <property type="match status" value="1"/>
</dbReference>
<protein>
    <submittedName>
        <fullName evidence="3">Type 1 fimbrial protein</fullName>
    </submittedName>
</protein>
<dbReference type="InterPro" id="IPR000259">
    <property type="entry name" value="Adhesion_dom_fimbrial"/>
</dbReference>
<comment type="caution">
    <text evidence="3">The sequence shown here is derived from an EMBL/GenBank/DDBJ whole genome shotgun (WGS) entry which is preliminary data.</text>
</comment>
<dbReference type="InterPro" id="IPR036937">
    <property type="entry name" value="Adhesion_dom_fimbrial_sf"/>
</dbReference>